<evidence type="ECO:0000313" key="4">
    <source>
        <dbReference type="EMBL" id="SIS97459.1"/>
    </source>
</evidence>
<dbReference type="InterPro" id="IPR007296">
    <property type="entry name" value="DUF403"/>
</dbReference>
<evidence type="ECO:0000313" key="5">
    <source>
        <dbReference type="Proteomes" id="UP000185999"/>
    </source>
</evidence>
<dbReference type="InterPro" id="IPR051680">
    <property type="entry name" value="ATP-dep_Glu-Cys_Ligase-2"/>
</dbReference>
<reference evidence="5" key="1">
    <citation type="submission" date="2017-01" db="EMBL/GenBank/DDBJ databases">
        <authorList>
            <person name="Varghese N."/>
            <person name="Submissions S."/>
        </authorList>
    </citation>
    <scope>NUCLEOTIDE SEQUENCE [LARGE SCALE GENOMIC DNA]</scope>
    <source>
        <strain evidence="5">DSM 22306</strain>
    </source>
</reference>
<sequence length="853" mass="96119">MDKPSVNTLNTFDYPNSGDGYDEVYGNQPLMNDHWQHMLEGLKVLGKQGIQERHLKAERILRDDGATYNSVSAPLSKTWQLDPVPVLLGSEEWGEIEEGLLERSELFNLVLKDLYGNRDLIRHGIIPPELIYSHPGFLRACQGMSLPGEHQLIMHATDMVRGTDGKMLVIGDRTQAPSGAGYALENRTVMSRVLPSLFRDNHVHRLTQFFQTLRLKLNSLASHLTTDQPRVVILTPGSYSETYFEHAYLASYLGYPLVQGSDLRVSNGYLWMKSLGELERVDVVLRRIDDRFADPVELKSDSNLGVPGLLEVVRSGKVIIANPLGSGVLENPALLRYLPQISVHFLGREPRLASVKTYWCGNSQDLAYVLDNIQRLVIKPTFQKQGTESVFGSQLSEKQRELLKTQLKSTPFNYVAQEYIRPSTTPSWSGNQLVPRPTVLRGFSVAGESSYRVMPGGLTRAGNASGSLNLTNQQGAVSKDTWIIASEPEVQEISLRDVPVWSAPITKQQPRATFPCRVVENLFWMGRYAERAESALRLLRTVFVQFNSTYHMPEPTRQLLLRTVTQVTTTYPGFTVEDPELYAEPESELLAVILDAERNGSISSNLNALIHCADQARELLSADTQRVINDLRDELDALTGELQHGLNAAPEEALDPLVTTLLALSGLWQESMIRGLGWRFMDMGRRVEKAVQAVRLLRATLVQVLPEDEQLRVLEAVLLSSEALITFRRRYHYDSDMARGLELLIHDNSNPRSIFYQIELLRQHLSELPSTAHGVGLEKEDRYLLEASSAIQLSTLDDLVAEDDINAIRVGLNRLLTRLEHLLQETSTQISNKYFDQVKVHQQLVRTNWDEEL</sequence>
<proteinExistence type="predicted"/>
<dbReference type="Pfam" id="PF14403">
    <property type="entry name" value="CP_ATPgrasp_2"/>
    <property type="match status" value="1"/>
</dbReference>
<gene>
    <name evidence="4" type="ORF">SAMN05421760_109116</name>
</gene>
<name>A0A1N7NH02_9GAMM</name>
<feature type="domain" description="Circularly permuted ATP-grasp type 2" evidence="3">
    <location>
        <begin position="85"/>
        <end position="461"/>
    </location>
</feature>
<dbReference type="AlphaFoldDB" id="A0A1N7NH02"/>
<protein>
    <submittedName>
        <fullName evidence="4">Uncharacterized conserved protein, circularly permuted ATPgrasp superfamily</fullName>
    </submittedName>
</protein>
<dbReference type="SUPFAM" id="SSF56059">
    <property type="entry name" value="Glutathione synthetase ATP-binding domain-like"/>
    <property type="match status" value="1"/>
</dbReference>
<dbReference type="InterPro" id="IPR025841">
    <property type="entry name" value="CP_ATPgrasp_2"/>
</dbReference>
<feature type="domain" description="DUF403" evidence="2">
    <location>
        <begin position="515"/>
        <end position="835"/>
    </location>
</feature>
<dbReference type="RefSeq" id="WP_054342165.1">
    <property type="nucleotide sequence ID" value="NZ_FTOE01000009.1"/>
</dbReference>
<accession>A0A1N7NH02</accession>
<dbReference type="EMBL" id="FTOE01000009">
    <property type="protein sequence ID" value="SIS97459.1"/>
    <property type="molecule type" value="Genomic_DNA"/>
</dbReference>
<dbReference type="Gene3D" id="3.30.1490.270">
    <property type="match status" value="1"/>
</dbReference>
<organism evidence="4 5">
    <name type="scientific">Neptunomonas antarctica</name>
    <dbReference type="NCBI Taxonomy" id="619304"/>
    <lineage>
        <taxon>Bacteria</taxon>
        <taxon>Pseudomonadati</taxon>
        <taxon>Pseudomonadota</taxon>
        <taxon>Gammaproteobacteria</taxon>
        <taxon>Oceanospirillales</taxon>
        <taxon>Oceanospirillaceae</taxon>
        <taxon>Neptunomonas</taxon>
    </lineage>
</organism>
<dbReference type="Pfam" id="PF04168">
    <property type="entry name" value="Alpha-E"/>
    <property type="match status" value="1"/>
</dbReference>
<evidence type="ECO:0000256" key="1">
    <source>
        <dbReference type="SAM" id="Coils"/>
    </source>
</evidence>
<dbReference type="STRING" id="619304.SAMN05421760_109116"/>
<dbReference type="OrthoDB" id="9804079at2"/>
<dbReference type="Proteomes" id="UP000185999">
    <property type="component" value="Unassembled WGS sequence"/>
</dbReference>
<dbReference type="Gene3D" id="3.40.50.11290">
    <property type="match status" value="1"/>
</dbReference>
<keyword evidence="5" id="KW-1185">Reference proteome</keyword>
<evidence type="ECO:0000259" key="2">
    <source>
        <dbReference type="Pfam" id="PF04168"/>
    </source>
</evidence>
<keyword evidence="1" id="KW-0175">Coiled coil</keyword>
<evidence type="ECO:0000259" key="3">
    <source>
        <dbReference type="Pfam" id="PF14403"/>
    </source>
</evidence>
<dbReference type="PANTHER" id="PTHR34595">
    <property type="entry name" value="BLR5612 PROTEIN"/>
    <property type="match status" value="1"/>
</dbReference>
<dbReference type="PANTHER" id="PTHR34595:SF2">
    <property type="entry name" value="BLR2978 PROTEIN"/>
    <property type="match status" value="1"/>
</dbReference>
<feature type="coiled-coil region" evidence="1">
    <location>
        <begin position="621"/>
        <end position="648"/>
    </location>
</feature>